<accession>A0A6J5ZXN9</accession>
<gene>
    <name evidence="1" type="ORF">UFOPK3522_01499</name>
</gene>
<reference evidence="1" key="1">
    <citation type="submission" date="2020-05" db="EMBL/GenBank/DDBJ databases">
        <authorList>
            <person name="Chiriac C."/>
            <person name="Salcher M."/>
            <person name="Ghai R."/>
            <person name="Kavagutti S V."/>
        </authorList>
    </citation>
    <scope>NUCLEOTIDE SEQUENCE</scope>
</reference>
<proteinExistence type="predicted"/>
<protein>
    <submittedName>
        <fullName evidence="1">Unannotated protein</fullName>
    </submittedName>
</protein>
<dbReference type="EMBL" id="CAESAO010000172">
    <property type="protein sequence ID" value="CAB4346855.1"/>
    <property type="molecule type" value="Genomic_DNA"/>
</dbReference>
<sequence>MAEQVLDAAAHYLRRFVRERDRENLTGARASCFNQPSEPMGQYARLPGTCACQYQQRAAVVSDGFALRVVQSIK</sequence>
<name>A0A6J5ZXN9_9ZZZZ</name>
<dbReference type="AlphaFoldDB" id="A0A6J5ZXN9"/>
<organism evidence="1">
    <name type="scientific">freshwater metagenome</name>
    <dbReference type="NCBI Taxonomy" id="449393"/>
    <lineage>
        <taxon>unclassified sequences</taxon>
        <taxon>metagenomes</taxon>
        <taxon>ecological metagenomes</taxon>
    </lineage>
</organism>
<evidence type="ECO:0000313" key="1">
    <source>
        <dbReference type="EMBL" id="CAB4346855.1"/>
    </source>
</evidence>